<evidence type="ECO:0000256" key="2">
    <source>
        <dbReference type="ARBA" id="ARBA00022603"/>
    </source>
</evidence>
<dbReference type="GO" id="GO:0009307">
    <property type="term" value="P:DNA restriction-modification system"/>
    <property type="evidence" value="ECO:0007669"/>
    <property type="project" value="UniProtKB-KW"/>
</dbReference>
<feature type="active site" evidence="7">
    <location>
        <position position="77"/>
    </location>
</feature>
<evidence type="ECO:0000313" key="10">
    <source>
        <dbReference type="Proteomes" id="UP000219068"/>
    </source>
</evidence>
<dbReference type="Gene3D" id="3.90.120.10">
    <property type="entry name" value="DNA Methylase, subunit A, domain 2"/>
    <property type="match status" value="1"/>
</dbReference>
<dbReference type="GO" id="GO:0003677">
    <property type="term" value="F:DNA binding"/>
    <property type="evidence" value="ECO:0007669"/>
    <property type="project" value="TreeGrafter"/>
</dbReference>
<dbReference type="PANTHER" id="PTHR10629:SF52">
    <property type="entry name" value="DNA (CYTOSINE-5)-METHYLTRANSFERASE 1"/>
    <property type="match status" value="1"/>
</dbReference>
<sequence>MRTCIELFAGCGGLLLGSSYSGLRHSHAFEFNRPACDTLRINAKHHHADVIRTDVRQVDWEKYRGEVPLVLTGGPPCQPFSMGGKHSGYLDARDMWPEAIRAVRELRPEGFIFENVKGLLRPAFKDYVKWVTASLEHPSVETKSHDKISNILQMTTTAVPEYEVTILTMNAADFGVPQQRHRVFLVGVRAGMNTTPLDIDKPTPTHGEAKLVWDKWVTGSYWARHGISTPTCTPTKREAGILSRLQQSNSEPTGAAWVTVRDALGGLGEPDGINQHVFQSGARIYPGHTGSPLDLPAKALKAGTHGVPGGENMMVKDDGTVRYFTVREAATLQGFPDSWYLSGAWSENMRQIGNAVPVALASTVSSWLTAKLAGGDVACRAA</sequence>
<comment type="similarity">
    <text evidence="7 8">Belongs to the class I-like SAM-binding methyltransferase superfamily. C5-methyltransferase family.</text>
</comment>
<dbReference type="Pfam" id="PF00145">
    <property type="entry name" value="DNA_methylase"/>
    <property type="match status" value="1"/>
</dbReference>
<evidence type="ECO:0000256" key="6">
    <source>
        <dbReference type="ARBA" id="ARBA00047422"/>
    </source>
</evidence>
<dbReference type="RefSeq" id="WP_097052732.1">
    <property type="nucleotide sequence ID" value="NZ_OBMM01000005.1"/>
</dbReference>
<keyword evidence="3 7" id="KW-0808">Transferase</keyword>
<organism evidence="9 10">
    <name type="scientific">Thalassospira xiamenensis</name>
    <dbReference type="NCBI Taxonomy" id="220697"/>
    <lineage>
        <taxon>Bacteria</taxon>
        <taxon>Pseudomonadati</taxon>
        <taxon>Pseudomonadota</taxon>
        <taxon>Alphaproteobacteria</taxon>
        <taxon>Rhodospirillales</taxon>
        <taxon>Thalassospiraceae</taxon>
        <taxon>Thalassospira</taxon>
    </lineage>
</organism>
<evidence type="ECO:0000256" key="3">
    <source>
        <dbReference type="ARBA" id="ARBA00022679"/>
    </source>
</evidence>
<protein>
    <recommendedName>
        <fullName evidence="1">DNA (cytosine-5-)-methyltransferase</fullName>
        <ecNumber evidence="1">2.1.1.37</ecNumber>
    </recommendedName>
</protein>
<dbReference type="InterPro" id="IPR029063">
    <property type="entry name" value="SAM-dependent_MTases_sf"/>
</dbReference>
<dbReference type="EC" id="2.1.1.37" evidence="1"/>
<gene>
    <name evidence="9" type="ORF">SAMN05428964_105160</name>
</gene>
<accession>A0A285TSI8</accession>
<dbReference type="PRINTS" id="PR00105">
    <property type="entry name" value="C5METTRFRASE"/>
</dbReference>
<keyword evidence="5" id="KW-0680">Restriction system</keyword>
<dbReference type="PANTHER" id="PTHR10629">
    <property type="entry name" value="CYTOSINE-SPECIFIC METHYLTRANSFERASE"/>
    <property type="match status" value="1"/>
</dbReference>
<dbReference type="PROSITE" id="PS00095">
    <property type="entry name" value="C5_MTASE_2"/>
    <property type="match status" value="1"/>
</dbReference>
<dbReference type="SUPFAM" id="SSF53335">
    <property type="entry name" value="S-adenosyl-L-methionine-dependent methyltransferases"/>
    <property type="match status" value="1"/>
</dbReference>
<dbReference type="Proteomes" id="UP000219068">
    <property type="component" value="Unassembled WGS sequence"/>
</dbReference>
<evidence type="ECO:0000256" key="8">
    <source>
        <dbReference type="RuleBase" id="RU000416"/>
    </source>
</evidence>
<evidence type="ECO:0000256" key="4">
    <source>
        <dbReference type="ARBA" id="ARBA00022691"/>
    </source>
</evidence>
<dbReference type="GO" id="GO:0003886">
    <property type="term" value="F:DNA (cytosine-5-)-methyltransferase activity"/>
    <property type="evidence" value="ECO:0007669"/>
    <property type="project" value="UniProtKB-EC"/>
</dbReference>
<name>A0A285TSI8_9PROT</name>
<dbReference type="NCBIfam" id="TIGR00675">
    <property type="entry name" value="dcm"/>
    <property type="match status" value="1"/>
</dbReference>
<dbReference type="AlphaFoldDB" id="A0A285TSI8"/>
<reference evidence="9 10" key="1">
    <citation type="submission" date="2017-08" db="EMBL/GenBank/DDBJ databases">
        <authorList>
            <person name="de Groot N.N."/>
        </authorList>
    </citation>
    <scope>NUCLEOTIDE SEQUENCE [LARGE SCALE GENOMIC DNA]</scope>
    <source>
        <strain evidence="9 10">USBA 78</strain>
    </source>
</reference>
<dbReference type="GO" id="GO:0032259">
    <property type="term" value="P:methylation"/>
    <property type="evidence" value="ECO:0007669"/>
    <property type="project" value="UniProtKB-KW"/>
</dbReference>
<evidence type="ECO:0000313" key="9">
    <source>
        <dbReference type="EMBL" id="SOC26666.1"/>
    </source>
</evidence>
<evidence type="ECO:0000256" key="1">
    <source>
        <dbReference type="ARBA" id="ARBA00011975"/>
    </source>
</evidence>
<evidence type="ECO:0000256" key="7">
    <source>
        <dbReference type="PROSITE-ProRule" id="PRU01016"/>
    </source>
</evidence>
<comment type="catalytic activity">
    <reaction evidence="6">
        <text>a 2'-deoxycytidine in DNA + S-adenosyl-L-methionine = a 5-methyl-2'-deoxycytidine in DNA + S-adenosyl-L-homocysteine + H(+)</text>
        <dbReference type="Rhea" id="RHEA:13681"/>
        <dbReference type="Rhea" id="RHEA-COMP:11369"/>
        <dbReference type="Rhea" id="RHEA-COMP:11370"/>
        <dbReference type="ChEBI" id="CHEBI:15378"/>
        <dbReference type="ChEBI" id="CHEBI:57856"/>
        <dbReference type="ChEBI" id="CHEBI:59789"/>
        <dbReference type="ChEBI" id="CHEBI:85452"/>
        <dbReference type="ChEBI" id="CHEBI:85454"/>
        <dbReference type="EC" id="2.1.1.37"/>
    </reaction>
</comment>
<dbReference type="EMBL" id="OBMM01000005">
    <property type="protein sequence ID" value="SOC26666.1"/>
    <property type="molecule type" value="Genomic_DNA"/>
</dbReference>
<dbReference type="InterPro" id="IPR001525">
    <property type="entry name" value="C5_MeTfrase"/>
</dbReference>
<keyword evidence="2 7" id="KW-0489">Methyltransferase</keyword>
<dbReference type="InterPro" id="IPR050390">
    <property type="entry name" value="C5-Methyltransferase"/>
</dbReference>
<proteinExistence type="inferred from homology"/>
<keyword evidence="4 7" id="KW-0949">S-adenosyl-L-methionine</keyword>
<dbReference type="InterPro" id="IPR031303">
    <property type="entry name" value="C5_meth_CS"/>
</dbReference>
<dbReference type="PROSITE" id="PS51679">
    <property type="entry name" value="SAM_MT_C5"/>
    <property type="match status" value="1"/>
</dbReference>
<dbReference type="Gene3D" id="3.40.50.150">
    <property type="entry name" value="Vaccinia Virus protein VP39"/>
    <property type="match status" value="1"/>
</dbReference>
<dbReference type="GO" id="GO:0044027">
    <property type="term" value="P:negative regulation of gene expression via chromosomal CpG island methylation"/>
    <property type="evidence" value="ECO:0007669"/>
    <property type="project" value="TreeGrafter"/>
</dbReference>
<evidence type="ECO:0000256" key="5">
    <source>
        <dbReference type="ARBA" id="ARBA00022747"/>
    </source>
</evidence>